<protein>
    <recommendedName>
        <fullName evidence="11">Potassium-transporting ATPase KdpC subunit</fullName>
    </recommendedName>
    <alternativeName>
        <fullName evidence="11">ATP phosphohydrolase [potassium-transporting] C chain</fullName>
    </alternativeName>
    <alternativeName>
        <fullName evidence="11">Potassium-binding and translocating subunit C</fullName>
    </alternativeName>
    <alternativeName>
        <fullName evidence="11">Potassium-translocating ATPase C chain</fullName>
    </alternativeName>
</protein>
<dbReference type="PANTHER" id="PTHR30042:SF2">
    <property type="entry name" value="POTASSIUM-TRANSPORTING ATPASE KDPC SUBUNIT"/>
    <property type="match status" value="1"/>
</dbReference>
<evidence type="ECO:0000256" key="10">
    <source>
        <dbReference type="ARBA" id="ARBA00023136"/>
    </source>
</evidence>
<dbReference type="GO" id="GO:0005886">
    <property type="term" value="C:plasma membrane"/>
    <property type="evidence" value="ECO:0007669"/>
    <property type="project" value="UniProtKB-SubCell"/>
</dbReference>
<proteinExistence type="inferred from homology"/>
<evidence type="ECO:0000256" key="6">
    <source>
        <dbReference type="ARBA" id="ARBA00022840"/>
    </source>
</evidence>
<dbReference type="PANTHER" id="PTHR30042">
    <property type="entry name" value="POTASSIUM-TRANSPORTING ATPASE C CHAIN"/>
    <property type="match status" value="1"/>
</dbReference>
<evidence type="ECO:0000256" key="3">
    <source>
        <dbReference type="ARBA" id="ARBA00022538"/>
    </source>
</evidence>
<evidence type="ECO:0000256" key="9">
    <source>
        <dbReference type="ARBA" id="ARBA00023065"/>
    </source>
</evidence>
<keyword evidence="4 11" id="KW-0812">Transmembrane</keyword>
<dbReference type="OrthoDB" id="9788285at2"/>
<name>A0A7J9UVV2_9MICO</name>
<accession>A0A7J9UVV2</accession>
<organism evidence="12 13">
    <name type="scientific">Georgenia ruanii</name>
    <dbReference type="NCBI Taxonomy" id="348442"/>
    <lineage>
        <taxon>Bacteria</taxon>
        <taxon>Bacillati</taxon>
        <taxon>Actinomycetota</taxon>
        <taxon>Actinomycetes</taxon>
        <taxon>Micrococcales</taxon>
        <taxon>Bogoriellaceae</taxon>
        <taxon>Georgenia</taxon>
    </lineage>
</organism>
<comment type="subcellular location">
    <subcellularLocation>
        <location evidence="11">Cell membrane</location>
        <topology evidence="11">Single-pass membrane protein</topology>
    </subcellularLocation>
</comment>
<keyword evidence="13" id="KW-1185">Reference proteome</keyword>
<dbReference type="Pfam" id="PF02669">
    <property type="entry name" value="KdpC"/>
    <property type="match status" value="1"/>
</dbReference>
<dbReference type="GO" id="GO:0005524">
    <property type="term" value="F:ATP binding"/>
    <property type="evidence" value="ECO:0007669"/>
    <property type="project" value="UniProtKB-UniRule"/>
</dbReference>
<dbReference type="NCBIfam" id="NF001454">
    <property type="entry name" value="PRK00315.1"/>
    <property type="match status" value="1"/>
</dbReference>
<comment type="function">
    <text evidence="11">Part of the high-affinity ATP-driven potassium transport (or Kdp) system, which catalyzes the hydrolysis of ATP coupled with the electrogenic transport of potassium into the cytoplasm. This subunit acts as a catalytic chaperone that increases the ATP-binding affinity of the ATP-hydrolyzing subunit KdpB by the formation of a transient KdpB/KdpC/ATP ternary complex.</text>
</comment>
<evidence type="ECO:0000313" key="12">
    <source>
        <dbReference type="EMBL" id="MPV87864.1"/>
    </source>
</evidence>
<evidence type="ECO:0000256" key="8">
    <source>
        <dbReference type="ARBA" id="ARBA00022989"/>
    </source>
</evidence>
<sequence length="199" mass="20280">MAFARQSLAGLRLLLALTVLLGLVYPAVVTGLAQLAFPWQANGSLVSAHGERITAAADAVGSALVGQDLSGPGWFHPRPSVAGPGYDTLASGGSNLGPLDPALAATVARRRAAVAAEEDVPPADVPADAVTASASGLDPHISPAYARLQVPRVARVRGLPEAAVAALVSRHTQGRDLGVLGEPRVNVLELDLALATMVR</sequence>
<keyword evidence="6 11" id="KW-0067">ATP-binding</keyword>
<evidence type="ECO:0000256" key="11">
    <source>
        <dbReference type="HAMAP-Rule" id="MF_00276"/>
    </source>
</evidence>
<evidence type="ECO:0000256" key="1">
    <source>
        <dbReference type="ARBA" id="ARBA00022448"/>
    </source>
</evidence>
<comment type="subunit">
    <text evidence="11">The system is composed of three essential subunits: KdpA, KdpB and KdpC.</text>
</comment>
<keyword evidence="2 11" id="KW-1003">Cell membrane</keyword>
<evidence type="ECO:0000256" key="4">
    <source>
        <dbReference type="ARBA" id="ARBA00022692"/>
    </source>
</evidence>
<evidence type="ECO:0000256" key="7">
    <source>
        <dbReference type="ARBA" id="ARBA00022958"/>
    </source>
</evidence>
<dbReference type="Proteomes" id="UP000429644">
    <property type="component" value="Unassembled WGS sequence"/>
</dbReference>
<evidence type="ECO:0000256" key="5">
    <source>
        <dbReference type="ARBA" id="ARBA00022741"/>
    </source>
</evidence>
<keyword evidence="10 11" id="KW-0472">Membrane</keyword>
<keyword evidence="9 11" id="KW-0406">Ion transport</keyword>
<reference evidence="12 13" key="1">
    <citation type="submission" date="2019-10" db="EMBL/GenBank/DDBJ databases">
        <title>Georgenia wutianyii sp. nov. and Georgenia yuyongxinii sp. nov. isolated from plateau pika (Ochotona curzoniae) in the Qinghai-Tibet plateau of China.</title>
        <authorList>
            <person name="Tian Z."/>
        </authorList>
    </citation>
    <scope>NUCLEOTIDE SEQUENCE [LARGE SCALE GENOMIC DNA]</scope>
    <source>
        <strain evidence="12 13">JCM 15130</strain>
    </source>
</reference>
<keyword evidence="3 11" id="KW-0633">Potassium transport</keyword>
<dbReference type="InterPro" id="IPR003820">
    <property type="entry name" value="KdpC"/>
</dbReference>
<keyword evidence="5 11" id="KW-0547">Nucleotide-binding</keyword>
<comment type="similarity">
    <text evidence="11">Belongs to the KdpC family.</text>
</comment>
<dbReference type="HAMAP" id="MF_00276">
    <property type="entry name" value="KdpC"/>
    <property type="match status" value="1"/>
</dbReference>
<gene>
    <name evidence="11 12" type="primary">kdpC</name>
    <name evidence="12" type="ORF">GB882_04240</name>
</gene>
<keyword evidence="8 11" id="KW-1133">Transmembrane helix</keyword>
<comment type="caution">
    <text evidence="12">The sequence shown here is derived from an EMBL/GenBank/DDBJ whole genome shotgun (WGS) entry which is preliminary data.</text>
</comment>
<dbReference type="EMBL" id="WHPD01000929">
    <property type="protein sequence ID" value="MPV87864.1"/>
    <property type="molecule type" value="Genomic_DNA"/>
</dbReference>
<dbReference type="PIRSF" id="PIRSF001296">
    <property type="entry name" value="K_ATPase_KdpC"/>
    <property type="match status" value="1"/>
</dbReference>
<evidence type="ECO:0000313" key="13">
    <source>
        <dbReference type="Proteomes" id="UP000429644"/>
    </source>
</evidence>
<dbReference type="AlphaFoldDB" id="A0A7J9UVV2"/>
<keyword evidence="7 11" id="KW-0630">Potassium</keyword>
<evidence type="ECO:0000256" key="2">
    <source>
        <dbReference type="ARBA" id="ARBA00022475"/>
    </source>
</evidence>
<dbReference type="NCBIfam" id="TIGR00681">
    <property type="entry name" value="kdpC"/>
    <property type="match status" value="1"/>
</dbReference>
<keyword evidence="1 11" id="KW-0813">Transport</keyword>
<dbReference type="GO" id="GO:0008556">
    <property type="term" value="F:P-type potassium transmembrane transporter activity"/>
    <property type="evidence" value="ECO:0007669"/>
    <property type="project" value="InterPro"/>
</dbReference>